<dbReference type="Proteomes" id="UP001317870">
    <property type="component" value="Chromosome"/>
</dbReference>
<evidence type="ECO:0000313" key="2">
    <source>
        <dbReference type="Proteomes" id="UP001317870"/>
    </source>
</evidence>
<dbReference type="InterPro" id="IPR005624">
    <property type="entry name" value="PduO/GlcC-like"/>
</dbReference>
<name>A0ABM8CQ31_9NOCA</name>
<dbReference type="Pfam" id="PF03928">
    <property type="entry name" value="HbpS-like"/>
    <property type="match status" value="1"/>
</dbReference>
<dbReference type="InterPro" id="IPR038084">
    <property type="entry name" value="PduO/GlcC-like_sf"/>
</dbReference>
<keyword evidence="2" id="KW-1185">Reference proteome</keyword>
<dbReference type="PANTHER" id="PTHR34309:SF10">
    <property type="entry name" value="SLR1406 PROTEIN"/>
    <property type="match status" value="1"/>
</dbReference>
<organism evidence="1 2">
    <name type="scientific">Nocardia sputorum</name>
    <dbReference type="NCBI Taxonomy" id="2984338"/>
    <lineage>
        <taxon>Bacteria</taxon>
        <taxon>Bacillati</taxon>
        <taxon>Actinomycetota</taxon>
        <taxon>Actinomycetes</taxon>
        <taxon>Mycobacteriales</taxon>
        <taxon>Nocardiaceae</taxon>
        <taxon>Nocardia</taxon>
    </lineage>
</organism>
<dbReference type="Gene3D" id="3.30.450.150">
    <property type="entry name" value="Haem-degrading domain"/>
    <property type="match status" value="1"/>
</dbReference>
<accession>A0ABM8CQ31</accession>
<dbReference type="SUPFAM" id="SSF143744">
    <property type="entry name" value="GlcG-like"/>
    <property type="match status" value="1"/>
</dbReference>
<evidence type="ECO:0008006" key="3">
    <source>
        <dbReference type="Google" id="ProtNLM"/>
    </source>
</evidence>
<sequence>MSLTSEEARAASARVREHAAELGVRVSVAIADGGGHLLVVDRMDGAPPLSARVAPAKATSVALFHRDGSELARLQQAWPALFAQMDQVAGTPVIAGAGARLIRRDDAVIGALAVSGSLPEHDDQCAEAGIAWLSAAPTTSSQAK</sequence>
<reference evidence="1 2" key="1">
    <citation type="submission" date="2022-11" db="EMBL/GenBank/DDBJ databases">
        <title>Genome Sequencing of Nocardia sp. ON39_IFM12276 and assembly.</title>
        <authorList>
            <person name="Shimojima M."/>
            <person name="Toyokawa M."/>
            <person name="Uesaka K."/>
        </authorList>
    </citation>
    <scope>NUCLEOTIDE SEQUENCE [LARGE SCALE GENOMIC DNA]</scope>
    <source>
        <strain evidence="1 2">IFM 12276</strain>
    </source>
</reference>
<dbReference type="InterPro" id="IPR052517">
    <property type="entry name" value="GlcG_carb_metab_protein"/>
</dbReference>
<evidence type="ECO:0000313" key="1">
    <source>
        <dbReference type="EMBL" id="BDT97016.1"/>
    </source>
</evidence>
<protein>
    <recommendedName>
        <fullName evidence="3">Heme-binding protein</fullName>
    </recommendedName>
</protein>
<proteinExistence type="predicted"/>
<dbReference type="PANTHER" id="PTHR34309">
    <property type="entry name" value="SLR1406 PROTEIN"/>
    <property type="match status" value="1"/>
</dbReference>
<gene>
    <name evidence="1" type="ORF">IFM12276_00450</name>
</gene>
<dbReference type="EMBL" id="AP026978">
    <property type="protein sequence ID" value="BDT97016.1"/>
    <property type="molecule type" value="Genomic_DNA"/>
</dbReference>